<gene>
    <name evidence="5" type="ORF">CH339_11620</name>
</gene>
<keyword evidence="3" id="KW-0804">Transcription</keyword>
<dbReference type="InterPro" id="IPR016032">
    <property type="entry name" value="Sig_transdc_resp-reg_C-effctor"/>
</dbReference>
<dbReference type="Proteomes" id="UP000249299">
    <property type="component" value="Unassembled WGS sequence"/>
</dbReference>
<dbReference type="PANTHER" id="PTHR44688:SF16">
    <property type="entry name" value="DNA-BINDING TRANSCRIPTIONAL ACTIVATOR DEVR_DOSR"/>
    <property type="match status" value="1"/>
</dbReference>
<name>A0A327JP16_9HYPH</name>
<dbReference type="InterPro" id="IPR036388">
    <property type="entry name" value="WH-like_DNA-bd_sf"/>
</dbReference>
<dbReference type="Pfam" id="PF00196">
    <property type="entry name" value="GerE"/>
    <property type="match status" value="1"/>
</dbReference>
<keyword evidence="1" id="KW-0805">Transcription regulation</keyword>
<evidence type="ECO:0000259" key="4">
    <source>
        <dbReference type="PROSITE" id="PS50043"/>
    </source>
</evidence>
<evidence type="ECO:0000256" key="1">
    <source>
        <dbReference type="ARBA" id="ARBA00023015"/>
    </source>
</evidence>
<dbReference type="SMART" id="SM00421">
    <property type="entry name" value="HTH_LUXR"/>
    <property type="match status" value="1"/>
</dbReference>
<evidence type="ECO:0000256" key="3">
    <source>
        <dbReference type="ARBA" id="ARBA00023163"/>
    </source>
</evidence>
<reference evidence="5 6" key="1">
    <citation type="submission" date="2017-07" db="EMBL/GenBank/DDBJ databases">
        <title>Draft Genome Sequences of Select Purple Nonsulfur Bacteria.</title>
        <authorList>
            <person name="Lasarre B."/>
            <person name="Mckinlay J.B."/>
        </authorList>
    </citation>
    <scope>NUCLEOTIDE SEQUENCE [LARGE SCALE GENOMIC DNA]</scope>
    <source>
        <strain evidence="5 6">DSM 11290</strain>
    </source>
</reference>
<dbReference type="PANTHER" id="PTHR44688">
    <property type="entry name" value="DNA-BINDING TRANSCRIPTIONAL ACTIVATOR DEVR_DOSR"/>
    <property type="match status" value="1"/>
</dbReference>
<evidence type="ECO:0000256" key="2">
    <source>
        <dbReference type="ARBA" id="ARBA00023125"/>
    </source>
</evidence>
<dbReference type="SUPFAM" id="SSF46894">
    <property type="entry name" value="C-terminal effector domain of the bipartite response regulators"/>
    <property type="match status" value="1"/>
</dbReference>
<protein>
    <recommendedName>
        <fullName evidence="4">HTH luxR-type domain-containing protein</fullName>
    </recommendedName>
</protein>
<keyword evidence="2" id="KW-0238">DNA-binding</keyword>
<dbReference type="OrthoDB" id="5497412at2"/>
<comment type="caution">
    <text evidence="5">The sequence shown here is derived from an EMBL/GenBank/DDBJ whole genome shotgun (WGS) entry which is preliminary data.</text>
</comment>
<dbReference type="InterPro" id="IPR000792">
    <property type="entry name" value="Tscrpt_reg_LuxR_C"/>
</dbReference>
<organism evidence="5 6">
    <name type="scientific">Rhodobium orientis</name>
    <dbReference type="NCBI Taxonomy" id="34017"/>
    <lineage>
        <taxon>Bacteria</taxon>
        <taxon>Pseudomonadati</taxon>
        <taxon>Pseudomonadota</taxon>
        <taxon>Alphaproteobacteria</taxon>
        <taxon>Hyphomicrobiales</taxon>
        <taxon>Rhodobiaceae</taxon>
        <taxon>Rhodobium</taxon>
    </lineage>
</organism>
<dbReference type="EMBL" id="NPEV01000022">
    <property type="protein sequence ID" value="RAI27113.1"/>
    <property type="molecule type" value="Genomic_DNA"/>
</dbReference>
<dbReference type="AlphaFoldDB" id="A0A327JP16"/>
<dbReference type="Gene3D" id="1.10.10.10">
    <property type="entry name" value="Winged helix-like DNA-binding domain superfamily/Winged helix DNA-binding domain"/>
    <property type="match status" value="1"/>
</dbReference>
<evidence type="ECO:0000313" key="6">
    <source>
        <dbReference type="Proteomes" id="UP000249299"/>
    </source>
</evidence>
<keyword evidence="6" id="KW-1185">Reference proteome</keyword>
<accession>A0A327JP16</accession>
<feature type="domain" description="HTH luxR-type" evidence="4">
    <location>
        <begin position="307"/>
        <end position="372"/>
    </location>
</feature>
<sequence length="376" mass="43356">MTGTSECSNFIDLIYRCATDRARWPETLDAIRERLNFDWLAIVGCGTEPAGFRKYYETLGNDDHWREYDQYYKYINPVSRYLQQNPEQEIFYDRMVMERDELASSEFEAWAARYESRHILGASIMPLSNGTQIYLGFHRAAEKGHATADEIAALEALAPHLGRAFRTSHAAACGRPAVPVLDAVVESYVAGIAFLSLEGTITRTNKAFDEILKSHQCLSVDNHRLRIADVAVQQELERKLYIAFQSRRRGETLQKDQILFRTAKDDIFVGVYIHPLAQQPAFEFCTEDAVIVYLHSSMNYSPTATERFAAHFRLTATERKVLESLLKGYFLEEHAERHDISIGTVRWHMQNILQKTRTRNQTQLVRAVSSMLFYRY</sequence>
<proteinExistence type="predicted"/>
<evidence type="ECO:0000313" key="5">
    <source>
        <dbReference type="EMBL" id="RAI27113.1"/>
    </source>
</evidence>
<dbReference type="CDD" id="cd06170">
    <property type="entry name" value="LuxR_C_like"/>
    <property type="match status" value="1"/>
</dbReference>
<dbReference type="GO" id="GO:0006355">
    <property type="term" value="P:regulation of DNA-templated transcription"/>
    <property type="evidence" value="ECO:0007669"/>
    <property type="project" value="InterPro"/>
</dbReference>
<dbReference type="RefSeq" id="WP_111434532.1">
    <property type="nucleotide sequence ID" value="NZ_JACIGG010000022.1"/>
</dbReference>
<dbReference type="PROSITE" id="PS50043">
    <property type="entry name" value="HTH_LUXR_2"/>
    <property type="match status" value="1"/>
</dbReference>
<dbReference type="GO" id="GO:0003677">
    <property type="term" value="F:DNA binding"/>
    <property type="evidence" value="ECO:0007669"/>
    <property type="project" value="UniProtKB-KW"/>
</dbReference>